<keyword evidence="3" id="KW-1185">Reference proteome</keyword>
<evidence type="ECO:0000256" key="1">
    <source>
        <dbReference type="SAM" id="SignalP"/>
    </source>
</evidence>
<evidence type="ECO:0000313" key="2">
    <source>
        <dbReference type="EMBL" id="EIY53523.1"/>
    </source>
</evidence>
<dbReference type="InterPro" id="IPR011042">
    <property type="entry name" value="6-blade_b-propeller_TolB-like"/>
</dbReference>
<dbReference type="eggNOG" id="ENOG5033SVY">
    <property type="taxonomic scope" value="Bacteria"/>
</dbReference>
<proteinExistence type="predicted"/>
<dbReference type="HOGENOM" id="CLU_538254_0_0_10"/>
<reference evidence="2 3" key="1">
    <citation type="submission" date="2012-02" db="EMBL/GenBank/DDBJ databases">
        <title>The Genome Sequence of Bacteroides nordii CL02T12C05.</title>
        <authorList>
            <consortium name="The Broad Institute Genome Sequencing Platform"/>
            <person name="Earl A."/>
            <person name="Ward D."/>
            <person name="Feldgarden M."/>
            <person name="Gevers D."/>
            <person name="Zitomersky N.L."/>
            <person name="Coyne M.J."/>
            <person name="Comstock L.E."/>
            <person name="Young S.K."/>
            <person name="Zeng Q."/>
            <person name="Gargeya S."/>
            <person name="Fitzgerald M."/>
            <person name="Haas B."/>
            <person name="Abouelleil A."/>
            <person name="Alvarado L."/>
            <person name="Arachchi H.M."/>
            <person name="Berlin A."/>
            <person name="Chapman S.B."/>
            <person name="Gearin G."/>
            <person name="Goldberg J."/>
            <person name="Griggs A."/>
            <person name="Gujja S."/>
            <person name="Hansen M."/>
            <person name="Heiman D."/>
            <person name="Howarth C."/>
            <person name="Larimer J."/>
            <person name="Lui A."/>
            <person name="MacDonald P.J.P."/>
            <person name="McCowen C."/>
            <person name="Montmayeur A."/>
            <person name="Murphy C."/>
            <person name="Neiman D."/>
            <person name="Pearson M."/>
            <person name="Priest M."/>
            <person name="Roberts A."/>
            <person name="Saif S."/>
            <person name="Shea T."/>
            <person name="Sisk P."/>
            <person name="Stolte C."/>
            <person name="Sykes S."/>
            <person name="Wortman J."/>
            <person name="Nusbaum C."/>
            <person name="Birren B."/>
        </authorList>
    </citation>
    <scope>NUCLEOTIDE SEQUENCE [LARGE SCALE GENOMIC DNA]</scope>
    <source>
        <strain evidence="2 3">CL02T12C05</strain>
    </source>
</reference>
<evidence type="ECO:0000313" key="3">
    <source>
        <dbReference type="Proteomes" id="UP000003089"/>
    </source>
</evidence>
<dbReference type="EMBL" id="AGXS01000011">
    <property type="protein sequence ID" value="EIY53523.1"/>
    <property type="molecule type" value="Genomic_DNA"/>
</dbReference>
<dbReference type="Gene3D" id="2.120.10.30">
    <property type="entry name" value="TolB, C-terminal domain"/>
    <property type="match status" value="1"/>
</dbReference>
<feature type="signal peptide" evidence="1">
    <location>
        <begin position="1"/>
        <end position="20"/>
    </location>
</feature>
<sequence length="506" mass="53964">MRRFLTIVTAMSLAITALHAQEPNIYASGLSANAVDNTNQEVKISYTLNAPATSLTIILQKETAPPHEIQITESEALTKGNHTNISVDLSTVPTGNYTWKLKATGTETSSEPILIGNTTETLTTPRGLAINNNFDSPYFGHIYVTDSKNKTTDGGIYVFDAAFADITGQGENAWSRNFSDSPASPLRLTVAPDDRIYITDWSDNETSGVHIWNPATPTTDAVSVFGGTITGGNAKEGEVFIHGSVSHCYITGTGADTKLYTYDEDLPQKINLYEIGNLDSPWVDAPTPLTYPGSIANGNGMIFPDDKGGWWVAQHRATDPVSGVNPGLIHMNSSGVADYSSMGALGSNTRGVVGLNTDQSLVATAGTIDERNTQGQIHIFDVTWDDNNTPALSSKYVINTPFTSTCYTVVFDVAGNVYATGDNNALGVWALPKTENSFTTSAPSTSVLEIINTAVGVHTATNDKVVESVSYNTPAGITVPADAQGLLLKKTTYTDGTTKVDKIINK</sequence>
<dbReference type="AlphaFoldDB" id="I9SD96"/>
<organism evidence="2 3">
    <name type="scientific">Bacteroides nordii CL02T12C05</name>
    <dbReference type="NCBI Taxonomy" id="997884"/>
    <lineage>
        <taxon>Bacteria</taxon>
        <taxon>Pseudomonadati</taxon>
        <taxon>Bacteroidota</taxon>
        <taxon>Bacteroidia</taxon>
        <taxon>Bacteroidales</taxon>
        <taxon>Bacteroidaceae</taxon>
        <taxon>Bacteroides</taxon>
    </lineage>
</organism>
<protein>
    <submittedName>
        <fullName evidence="2">Uncharacterized protein</fullName>
    </submittedName>
</protein>
<dbReference type="RefSeq" id="WP_007483615.1">
    <property type="nucleotide sequence ID" value="NZ_JH724314.1"/>
</dbReference>
<accession>I9SD96</accession>
<name>I9SD96_9BACE</name>
<comment type="caution">
    <text evidence="2">The sequence shown here is derived from an EMBL/GenBank/DDBJ whole genome shotgun (WGS) entry which is preliminary data.</text>
</comment>
<gene>
    <name evidence="2" type="ORF">HMPREF1068_00693</name>
</gene>
<dbReference type="Proteomes" id="UP000003089">
    <property type="component" value="Unassembled WGS sequence"/>
</dbReference>
<feature type="chain" id="PRO_5003725713" evidence="1">
    <location>
        <begin position="21"/>
        <end position="506"/>
    </location>
</feature>
<dbReference type="PATRIC" id="fig|997884.3.peg.703"/>
<dbReference type="STRING" id="997884.HMPREF1068_00693"/>
<keyword evidence="1" id="KW-0732">Signal</keyword>
<dbReference type="SUPFAM" id="SSF63829">
    <property type="entry name" value="Calcium-dependent phosphotriesterase"/>
    <property type="match status" value="1"/>
</dbReference>